<dbReference type="Gene3D" id="3.40.50.720">
    <property type="entry name" value="NAD(P)-binding Rossmann-like Domain"/>
    <property type="match status" value="1"/>
</dbReference>
<evidence type="ECO:0000259" key="1">
    <source>
        <dbReference type="Pfam" id="PF01073"/>
    </source>
</evidence>
<evidence type="ECO:0000313" key="3">
    <source>
        <dbReference type="Proteomes" id="UP001274830"/>
    </source>
</evidence>
<reference evidence="2" key="1">
    <citation type="submission" date="2023-07" db="EMBL/GenBank/DDBJ databases">
        <title>Black Yeasts Isolated from many extreme environments.</title>
        <authorList>
            <person name="Coleine C."/>
            <person name="Stajich J.E."/>
            <person name="Selbmann L."/>
        </authorList>
    </citation>
    <scope>NUCLEOTIDE SEQUENCE</scope>
    <source>
        <strain evidence="2">CCFEE 5485</strain>
    </source>
</reference>
<accession>A0AAE1C2B6</accession>
<proteinExistence type="predicted"/>
<dbReference type="AlphaFoldDB" id="A0AAE1C2B6"/>
<feature type="domain" description="3-beta hydroxysteroid dehydrogenase/isomerase" evidence="1">
    <location>
        <begin position="17"/>
        <end position="290"/>
    </location>
</feature>
<keyword evidence="2" id="KW-0560">Oxidoreductase</keyword>
<dbReference type="InterPro" id="IPR036291">
    <property type="entry name" value="NAD(P)-bd_dom_sf"/>
</dbReference>
<organism evidence="2 3">
    <name type="scientific">Recurvomyces mirabilis</name>
    <dbReference type="NCBI Taxonomy" id="574656"/>
    <lineage>
        <taxon>Eukaryota</taxon>
        <taxon>Fungi</taxon>
        <taxon>Dikarya</taxon>
        <taxon>Ascomycota</taxon>
        <taxon>Pezizomycotina</taxon>
        <taxon>Dothideomycetes</taxon>
        <taxon>Dothideomycetidae</taxon>
        <taxon>Mycosphaerellales</taxon>
        <taxon>Teratosphaeriaceae</taxon>
        <taxon>Recurvomyces</taxon>
    </lineage>
</organism>
<dbReference type="Pfam" id="PF01073">
    <property type="entry name" value="3Beta_HSD"/>
    <property type="match status" value="1"/>
</dbReference>
<dbReference type="EMBL" id="JAUTXT010000014">
    <property type="protein sequence ID" value="KAK3675429.1"/>
    <property type="molecule type" value="Genomic_DNA"/>
</dbReference>
<dbReference type="EC" id="1.1.1.170" evidence="2"/>
<name>A0AAE1C2B6_9PEZI</name>
<dbReference type="Proteomes" id="UP001274830">
    <property type="component" value="Unassembled WGS sequence"/>
</dbReference>
<dbReference type="GO" id="GO:0000252">
    <property type="term" value="F:3-beta-hydroxysteroid dehydrogenase [NAD(P)+]/C4-decarboxylase activity"/>
    <property type="evidence" value="ECO:0007669"/>
    <property type="project" value="UniProtKB-EC"/>
</dbReference>
<dbReference type="InterPro" id="IPR002225">
    <property type="entry name" value="3Beta_OHSteriod_DH/Estase"/>
</dbReference>
<dbReference type="SUPFAM" id="SSF51735">
    <property type="entry name" value="NAD(P)-binding Rossmann-fold domains"/>
    <property type="match status" value="1"/>
</dbReference>
<sequence length="640" mass="70624">MSNYNRDEKVKSLGHVLVTGGIGFLGNHIVSLLESRGACDKITVLDIRPPQTPIAGVQYEQGDITDYDSMLKLFGRLQPNAVIHTASPNHSVGNRQLMYDVNVTGTKTLVRVAQESNVKAFVHTSSASVISDTKADLINADESYPLMMGDQQPEYYTTTKAQAEMHVLASNRAPSHPKFLTAAIRPSAMFGIGDVQLLPPGLSAYFRGQTKIQIGQNENLFDFTEITNVAHAHHLALAALLATCDREDAGLSAPLDHEKVDGEAFLITNDSPVYFFDFARMCWAAAGDKTQPSQVWVLSKEFGLLIATLMEWIFWAFRLGKPNLTRQQVQYTCMTRFYDIGKAKTRLGYKPVVALEAGIRRGVQDALFRGVVVGQPPELKGNWEAVEAVYLIRLDVTMQGIDVEIHADSTASVLYERAMLFRSPQNASQSCVRTIELKSNQFSALDERRHGMKGFLRGAKKLTFGLDVNISGIPSTICLNQPFSLRISMRQNNEKTTATVTPPTVLESATVQFLATTRVNEPRFGSERAYSTSDTQIARTLSTRIMKGDKVGLASTEEVYGATVAVWPLLDVPTSFTWGEVSRAYRLKIELEIVVADKMECVLWESGVEVLPPTATGLEVSQTQKSIIEEHLPAYEATCS</sequence>
<evidence type="ECO:0000313" key="2">
    <source>
        <dbReference type="EMBL" id="KAK3675429.1"/>
    </source>
</evidence>
<keyword evidence="3" id="KW-1185">Reference proteome</keyword>
<dbReference type="GO" id="GO:0006694">
    <property type="term" value="P:steroid biosynthetic process"/>
    <property type="evidence" value="ECO:0007669"/>
    <property type="project" value="InterPro"/>
</dbReference>
<gene>
    <name evidence="2" type="primary">ERG26</name>
    <name evidence="2" type="ORF">LTR78_004512</name>
</gene>
<protein>
    <submittedName>
        <fullName evidence="2">Erg26, C-3 sterol dehydrogenase</fullName>
        <ecNumber evidence="2">1.1.1.170</ecNumber>
    </submittedName>
</protein>
<dbReference type="PANTHER" id="PTHR43000">
    <property type="entry name" value="DTDP-D-GLUCOSE 4,6-DEHYDRATASE-RELATED"/>
    <property type="match status" value="1"/>
</dbReference>
<comment type="caution">
    <text evidence="2">The sequence shown here is derived from an EMBL/GenBank/DDBJ whole genome shotgun (WGS) entry which is preliminary data.</text>
</comment>